<feature type="coiled-coil region" evidence="1">
    <location>
        <begin position="63"/>
        <end position="90"/>
    </location>
</feature>
<gene>
    <name evidence="2" type="ORF">GCM10022224_017190</name>
</gene>
<protein>
    <submittedName>
        <fullName evidence="2">Uncharacterized protein</fullName>
    </submittedName>
</protein>
<organism evidence="2 3">
    <name type="scientific">Nonomuraea antimicrobica</name>
    <dbReference type="NCBI Taxonomy" id="561173"/>
    <lineage>
        <taxon>Bacteria</taxon>
        <taxon>Bacillati</taxon>
        <taxon>Actinomycetota</taxon>
        <taxon>Actinomycetes</taxon>
        <taxon>Streptosporangiales</taxon>
        <taxon>Streptosporangiaceae</taxon>
        <taxon>Nonomuraea</taxon>
    </lineage>
</organism>
<sequence length="164" mass="18653">MSERTFEVRLCGRPTRSGSPCKQRVHGSDVACGIHITDHERALSEAYRRGWREGHSGGYDSGRSMARQEIERLQRRVTELEQHLDNAQRYYEINGDQVVEVGKYAYRWRGHPPLKVGERVLLPENWVSQMAEGRGTFVGEVTRLGATYRGHLSAIVGRAKTDQS</sequence>
<comment type="caution">
    <text evidence="2">The sequence shown here is derived from an EMBL/GenBank/DDBJ whole genome shotgun (WGS) entry which is preliminary data.</text>
</comment>
<dbReference type="EMBL" id="BAAAZP010000027">
    <property type="protein sequence ID" value="GAA3654746.1"/>
    <property type="molecule type" value="Genomic_DNA"/>
</dbReference>
<evidence type="ECO:0000313" key="2">
    <source>
        <dbReference type="EMBL" id="GAA3654746.1"/>
    </source>
</evidence>
<keyword evidence="1" id="KW-0175">Coiled coil</keyword>
<evidence type="ECO:0000313" key="3">
    <source>
        <dbReference type="Proteomes" id="UP001500902"/>
    </source>
</evidence>
<name>A0ABP7BCE2_9ACTN</name>
<keyword evidence="3" id="KW-1185">Reference proteome</keyword>
<proteinExistence type="predicted"/>
<accession>A0ABP7BCE2</accession>
<dbReference type="Proteomes" id="UP001500902">
    <property type="component" value="Unassembled WGS sequence"/>
</dbReference>
<reference evidence="3" key="1">
    <citation type="journal article" date="2019" name="Int. J. Syst. Evol. Microbiol.">
        <title>The Global Catalogue of Microorganisms (GCM) 10K type strain sequencing project: providing services to taxonomists for standard genome sequencing and annotation.</title>
        <authorList>
            <consortium name="The Broad Institute Genomics Platform"/>
            <consortium name="The Broad Institute Genome Sequencing Center for Infectious Disease"/>
            <person name="Wu L."/>
            <person name="Ma J."/>
        </authorList>
    </citation>
    <scope>NUCLEOTIDE SEQUENCE [LARGE SCALE GENOMIC DNA]</scope>
    <source>
        <strain evidence="3">JCM 16904</strain>
    </source>
</reference>
<evidence type="ECO:0000256" key="1">
    <source>
        <dbReference type="SAM" id="Coils"/>
    </source>
</evidence>